<gene>
    <name evidence="1" type="ORF">HH682_12380</name>
</gene>
<sequence>MLDERRLKQLVSAMNDAIRQQDWDALSIANQRLTSSLHAEGVTDQQRQQLQRFYHAGLAECQRNADTLWHKIQKTLDDREAMAAYACFGDAESFSG</sequence>
<evidence type="ECO:0000313" key="2">
    <source>
        <dbReference type="Proteomes" id="UP000790096"/>
    </source>
</evidence>
<comment type="caution">
    <text evidence="1">The sequence shown here is derived from an EMBL/GenBank/DDBJ whole genome shotgun (WGS) entry which is preliminary data.</text>
</comment>
<accession>A0ABS5SYM3</accession>
<evidence type="ECO:0008006" key="3">
    <source>
        <dbReference type="Google" id="ProtNLM"/>
    </source>
</evidence>
<keyword evidence="2" id="KW-1185">Reference proteome</keyword>
<evidence type="ECO:0000313" key="1">
    <source>
        <dbReference type="EMBL" id="MBT0725199.1"/>
    </source>
</evidence>
<dbReference type="EMBL" id="JABBFR010000018">
    <property type="protein sequence ID" value="MBT0725199.1"/>
    <property type="molecule type" value="Genomic_DNA"/>
</dbReference>
<dbReference type="Proteomes" id="UP000790096">
    <property type="component" value="Unassembled WGS sequence"/>
</dbReference>
<organism evidence="1 2">
    <name type="scientific">Rosenbergiella gaditana</name>
    <dbReference type="NCBI Taxonomy" id="2726987"/>
    <lineage>
        <taxon>Bacteria</taxon>
        <taxon>Pseudomonadati</taxon>
        <taxon>Pseudomonadota</taxon>
        <taxon>Gammaproteobacteria</taxon>
        <taxon>Enterobacterales</taxon>
        <taxon>Erwiniaceae</taxon>
        <taxon>Rosenbergiella</taxon>
    </lineage>
</organism>
<dbReference type="RefSeq" id="WP_214237856.1">
    <property type="nucleotide sequence ID" value="NZ_JABBFR010000018.1"/>
</dbReference>
<protein>
    <recommendedName>
        <fullName evidence="3">Protein FliT</fullName>
    </recommendedName>
</protein>
<name>A0ABS5SYM3_9GAMM</name>
<proteinExistence type="predicted"/>
<reference evidence="1 2" key="1">
    <citation type="submission" date="2020-04" db="EMBL/GenBank/DDBJ databases">
        <title>Genome sequencing of Rosenbergiella species.</title>
        <authorList>
            <person name="Alvarez-Perez S."/>
            <person name="Lievens B."/>
        </authorList>
    </citation>
    <scope>NUCLEOTIDE SEQUENCE [LARGE SCALE GENOMIC DNA]</scope>
    <source>
        <strain evidence="1 2">S61</strain>
    </source>
</reference>